<proteinExistence type="predicted"/>
<sequence length="267" mass="28261">MLGPLFGGLEFGLLTLVETSGGGLDAQLFDRRQELVQRWVEQTNRYWQTIHGQQNLFEVDLLHTAEVGQCGEFLFGSVGENHLANHWQTVGRQEHVLGAAQADALSAEVARVGGVFASVGVGANAKLALANHIGPLEDGVELGWWLGGRQLHCANNHFAGGAVEADDIAFFDNNSADGELLTVDLDGVGAHDCGRTPTACHNGSVTHQTTASGEDALADHHAVHVFGAGFAANKDDLFATLVGLHCVVGGEVDPAHSSTWRRSETLG</sequence>
<accession>A0A6J6YIM9</accession>
<organism evidence="1">
    <name type="scientific">freshwater metagenome</name>
    <dbReference type="NCBI Taxonomy" id="449393"/>
    <lineage>
        <taxon>unclassified sequences</taxon>
        <taxon>metagenomes</taxon>
        <taxon>ecological metagenomes</taxon>
    </lineage>
</organism>
<name>A0A6J6YIM9_9ZZZZ</name>
<protein>
    <submittedName>
        <fullName evidence="1">Unannotated protein</fullName>
    </submittedName>
</protein>
<gene>
    <name evidence="1" type="ORF">UFOPK2992_01473</name>
</gene>
<dbReference type="EMBL" id="CAFAAI010000279">
    <property type="protein sequence ID" value="CAB4809331.1"/>
    <property type="molecule type" value="Genomic_DNA"/>
</dbReference>
<reference evidence="1" key="1">
    <citation type="submission" date="2020-05" db="EMBL/GenBank/DDBJ databases">
        <authorList>
            <person name="Chiriac C."/>
            <person name="Salcher M."/>
            <person name="Ghai R."/>
            <person name="Kavagutti S V."/>
        </authorList>
    </citation>
    <scope>NUCLEOTIDE SEQUENCE</scope>
</reference>
<evidence type="ECO:0000313" key="1">
    <source>
        <dbReference type="EMBL" id="CAB4809331.1"/>
    </source>
</evidence>
<dbReference type="AlphaFoldDB" id="A0A6J6YIM9"/>